<evidence type="ECO:0008006" key="3">
    <source>
        <dbReference type="Google" id="ProtNLM"/>
    </source>
</evidence>
<reference evidence="1 2" key="1">
    <citation type="journal article" date="2016" name="Sci. Rep.">
        <title>The Dendrobium catenatum Lindl. genome sequence provides insights into polysaccharide synthase, floral development and adaptive evolution.</title>
        <authorList>
            <person name="Zhang G.Q."/>
            <person name="Xu Q."/>
            <person name="Bian C."/>
            <person name="Tsai W.C."/>
            <person name="Yeh C.M."/>
            <person name="Liu K.W."/>
            <person name="Yoshida K."/>
            <person name="Zhang L.S."/>
            <person name="Chang S.B."/>
            <person name="Chen F."/>
            <person name="Shi Y."/>
            <person name="Su Y.Y."/>
            <person name="Zhang Y.Q."/>
            <person name="Chen L.J."/>
            <person name="Yin Y."/>
            <person name="Lin M."/>
            <person name="Huang H."/>
            <person name="Deng H."/>
            <person name="Wang Z.W."/>
            <person name="Zhu S.L."/>
            <person name="Zhao X."/>
            <person name="Deng C."/>
            <person name="Niu S.C."/>
            <person name="Huang J."/>
            <person name="Wang M."/>
            <person name="Liu G.H."/>
            <person name="Yang H.J."/>
            <person name="Xiao X.J."/>
            <person name="Hsiao Y.Y."/>
            <person name="Wu W.L."/>
            <person name="Chen Y.Y."/>
            <person name="Mitsuda N."/>
            <person name="Ohme-Takagi M."/>
            <person name="Luo Y.B."/>
            <person name="Van de Peer Y."/>
            <person name="Liu Z.J."/>
        </authorList>
    </citation>
    <scope>NUCLEOTIDE SEQUENCE [LARGE SCALE GENOMIC DNA]</scope>
    <source>
        <tissue evidence="1">The whole plant</tissue>
    </source>
</reference>
<accession>A0A2I0X3A7</accession>
<evidence type="ECO:0000313" key="1">
    <source>
        <dbReference type="EMBL" id="PKU82371.1"/>
    </source>
</evidence>
<organism evidence="1 2">
    <name type="scientific">Dendrobium catenatum</name>
    <dbReference type="NCBI Taxonomy" id="906689"/>
    <lineage>
        <taxon>Eukaryota</taxon>
        <taxon>Viridiplantae</taxon>
        <taxon>Streptophyta</taxon>
        <taxon>Embryophyta</taxon>
        <taxon>Tracheophyta</taxon>
        <taxon>Spermatophyta</taxon>
        <taxon>Magnoliopsida</taxon>
        <taxon>Liliopsida</taxon>
        <taxon>Asparagales</taxon>
        <taxon>Orchidaceae</taxon>
        <taxon>Epidendroideae</taxon>
        <taxon>Malaxideae</taxon>
        <taxon>Dendrobiinae</taxon>
        <taxon>Dendrobium</taxon>
    </lineage>
</organism>
<keyword evidence="2" id="KW-1185">Reference proteome</keyword>
<gene>
    <name evidence="1" type="ORF">MA16_Dca005376</name>
</gene>
<reference evidence="1 2" key="2">
    <citation type="journal article" date="2017" name="Nature">
        <title>The Apostasia genome and the evolution of orchids.</title>
        <authorList>
            <person name="Zhang G.Q."/>
            <person name="Liu K.W."/>
            <person name="Li Z."/>
            <person name="Lohaus R."/>
            <person name="Hsiao Y.Y."/>
            <person name="Niu S.C."/>
            <person name="Wang J.Y."/>
            <person name="Lin Y.C."/>
            <person name="Xu Q."/>
            <person name="Chen L.J."/>
            <person name="Yoshida K."/>
            <person name="Fujiwara S."/>
            <person name="Wang Z.W."/>
            <person name="Zhang Y.Q."/>
            <person name="Mitsuda N."/>
            <person name="Wang M."/>
            <person name="Liu G.H."/>
            <person name="Pecoraro L."/>
            <person name="Huang H.X."/>
            <person name="Xiao X.J."/>
            <person name="Lin M."/>
            <person name="Wu X.Y."/>
            <person name="Wu W.L."/>
            <person name="Chen Y.Y."/>
            <person name="Chang S.B."/>
            <person name="Sakamoto S."/>
            <person name="Ohme-Takagi M."/>
            <person name="Yagi M."/>
            <person name="Zeng S.J."/>
            <person name="Shen C.Y."/>
            <person name="Yeh C.M."/>
            <person name="Luo Y.B."/>
            <person name="Tsai W.C."/>
            <person name="Van de Peer Y."/>
            <person name="Liu Z.J."/>
        </authorList>
    </citation>
    <scope>NUCLEOTIDE SEQUENCE [LARGE SCALE GENOMIC DNA]</scope>
    <source>
        <tissue evidence="1">The whole plant</tissue>
    </source>
</reference>
<proteinExistence type="predicted"/>
<dbReference type="Proteomes" id="UP000233837">
    <property type="component" value="Unassembled WGS sequence"/>
</dbReference>
<evidence type="ECO:0000313" key="2">
    <source>
        <dbReference type="Proteomes" id="UP000233837"/>
    </source>
</evidence>
<protein>
    <recommendedName>
        <fullName evidence="3">Retrovirus-related Pol polyprotein from transposon TNT 1-94</fullName>
    </recommendedName>
</protein>
<dbReference type="EMBL" id="KZ502191">
    <property type="protein sequence ID" value="PKU82371.1"/>
    <property type="molecule type" value="Genomic_DNA"/>
</dbReference>
<dbReference type="AlphaFoldDB" id="A0A2I0X3A7"/>
<name>A0A2I0X3A7_9ASPA</name>
<sequence length="58" mass="6659">MDFALLNDKPTTLTDTSSIEEKSFHETWEISNRLSLMFMRMTVADIIKPTLPITNNAK</sequence>